<comment type="caution">
    <text evidence="2">The sequence shown here is derived from an EMBL/GenBank/DDBJ whole genome shotgun (WGS) entry which is preliminary data.</text>
</comment>
<protein>
    <recommendedName>
        <fullName evidence="4">Capsid assembly protein</fullName>
    </recommendedName>
</protein>
<gene>
    <name evidence="2" type="ORF">KAJ83_01590</name>
</gene>
<dbReference type="EMBL" id="JAGMWN010000001">
    <property type="protein sequence ID" value="MBP5855685.1"/>
    <property type="molecule type" value="Genomic_DNA"/>
</dbReference>
<dbReference type="InterPro" id="IPR008768">
    <property type="entry name" value="Gp9-like"/>
</dbReference>
<feature type="compositionally biased region" description="Basic and acidic residues" evidence="1">
    <location>
        <begin position="55"/>
        <end position="74"/>
    </location>
</feature>
<dbReference type="Proteomes" id="UP000672602">
    <property type="component" value="Unassembled WGS sequence"/>
</dbReference>
<reference evidence="2" key="1">
    <citation type="submission" date="2021-04" db="EMBL/GenBank/DDBJ databases">
        <authorList>
            <person name="Zhang D.-C."/>
        </authorList>
    </citation>
    <scope>NUCLEOTIDE SEQUENCE</scope>
    <source>
        <strain evidence="2">CGMCC 1.15697</strain>
    </source>
</reference>
<accession>A0A8J7RWH4</accession>
<feature type="compositionally biased region" description="Polar residues" evidence="1">
    <location>
        <begin position="254"/>
        <end position="268"/>
    </location>
</feature>
<evidence type="ECO:0000256" key="1">
    <source>
        <dbReference type="SAM" id="MobiDB-lite"/>
    </source>
</evidence>
<organism evidence="2 3">
    <name type="scientific">Marivibrio halodurans</name>
    <dbReference type="NCBI Taxonomy" id="2039722"/>
    <lineage>
        <taxon>Bacteria</taxon>
        <taxon>Pseudomonadati</taxon>
        <taxon>Pseudomonadota</taxon>
        <taxon>Alphaproteobacteria</taxon>
        <taxon>Rhodospirillales</taxon>
        <taxon>Rhodospirillaceae</taxon>
        <taxon>Marivibrio</taxon>
    </lineage>
</organism>
<feature type="compositionally biased region" description="Basic and acidic residues" evidence="1">
    <location>
        <begin position="27"/>
        <end position="39"/>
    </location>
</feature>
<dbReference type="AlphaFoldDB" id="A0A8J7RWH4"/>
<evidence type="ECO:0000313" key="3">
    <source>
        <dbReference type="Proteomes" id="UP000672602"/>
    </source>
</evidence>
<dbReference type="Pfam" id="PF05396">
    <property type="entry name" value="Phage_T7_Capsid"/>
    <property type="match status" value="1"/>
</dbReference>
<name>A0A8J7RWH4_9PROT</name>
<evidence type="ECO:0008006" key="4">
    <source>
        <dbReference type="Google" id="ProtNLM"/>
    </source>
</evidence>
<feature type="region of interest" description="Disordered" evidence="1">
    <location>
        <begin position="236"/>
        <end position="284"/>
    </location>
</feature>
<feature type="compositionally biased region" description="Basic and acidic residues" evidence="1">
    <location>
        <begin position="273"/>
        <end position="284"/>
    </location>
</feature>
<proteinExistence type="predicted"/>
<dbReference type="RefSeq" id="WP_210680262.1">
    <property type="nucleotide sequence ID" value="NZ_JAGMWN010000001.1"/>
</dbReference>
<keyword evidence="3" id="KW-1185">Reference proteome</keyword>
<feature type="region of interest" description="Disordered" evidence="1">
    <location>
        <begin position="1"/>
        <end position="135"/>
    </location>
</feature>
<sequence length="304" mass="33659">MAENDNRGGDAAAQTPEKGTPEYNEMMARRYESGFRDGESSSTADQMDEISQEGKPQKPDNVPDKFWNGEKGEVDVENLLKSYQELEKGTSGGGQESQEGSDGGDQEQRSSSEDGENDGSEGGDQGVKNVIENAGLDWSEITGKIDKNGTLDDEDFDALEDAGIPRWMAEEHIQMREASKQMAQRRSADYAGGQEVLNRMLERAANELPQSEIEKYNGLLNSKDWRIAIDAMKSRFGADGNASGGDEPSLMEGDNSSETESGFTSQQEMIDAMSKRDEKGRRLYDIDPQYKKKVRRKVAMSNFM</sequence>
<evidence type="ECO:0000313" key="2">
    <source>
        <dbReference type="EMBL" id="MBP5855685.1"/>
    </source>
</evidence>